<dbReference type="EMBL" id="JAEHOE010000095">
    <property type="protein sequence ID" value="KAG2487584.1"/>
    <property type="molecule type" value="Genomic_DNA"/>
</dbReference>
<proteinExistence type="predicted"/>
<feature type="transmembrane region" description="Helical" evidence="1">
    <location>
        <begin position="140"/>
        <end position="159"/>
    </location>
</feature>
<evidence type="ECO:0000256" key="1">
    <source>
        <dbReference type="SAM" id="Phobius"/>
    </source>
</evidence>
<comment type="caution">
    <text evidence="2">The sequence shown here is derived from an EMBL/GenBank/DDBJ whole genome shotgun (WGS) entry which is preliminary data.</text>
</comment>
<gene>
    <name evidence="2" type="ORF">HYH03_013863</name>
</gene>
<accession>A0A836BU64</accession>
<protein>
    <recommendedName>
        <fullName evidence="4">Ycf49-like protein</fullName>
    </recommendedName>
</protein>
<dbReference type="Proteomes" id="UP000612055">
    <property type="component" value="Unassembled WGS sequence"/>
</dbReference>
<feature type="transmembrane region" description="Helical" evidence="1">
    <location>
        <begin position="105"/>
        <end position="128"/>
    </location>
</feature>
<keyword evidence="1" id="KW-0472">Membrane</keyword>
<feature type="transmembrane region" description="Helical" evidence="1">
    <location>
        <begin position="65"/>
        <end position="85"/>
    </location>
</feature>
<feature type="transmembrane region" description="Helical" evidence="1">
    <location>
        <begin position="165"/>
        <end position="188"/>
    </location>
</feature>
<keyword evidence="1" id="KW-1133">Transmembrane helix</keyword>
<keyword evidence="1" id="KW-0812">Transmembrane</keyword>
<keyword evidence="3" id="KW-1185">Reference proteome</keyword>
<dbReference type="PANTHER" id="PTHR33833">
    <property type="entry name" value="NUCLEOLAR-LIKE PROTEIN-RELATED"/>
    <property type="match status" value="1"/>
</dbReference>
<name>A0A836BU64_9CHLO</name>
<dbReference type="InterPro" id="IPR019634">
    <property type="entry name" value="Uncharacterised_Ycf49"/>
</dbReference>
<evidence type="ECO:0008006" key="4">
    <source>
        <dbReference type="Google" id="ProtNLM"/>
    </source>
</evidence>
<dbReference type="PANTHER" id="PTHR33833:SF3">
    <property type="entry name" value="YCF49-LIKE PROTEIN"/>
    <property type="match status" value="1"/>
</dbReference>
<dbReference type="Pfam" id="PF10693">
    <property type="entry name" value="DUF2499"/>
    <property type="match status" value="1"/>
</dbReference>
<reference evidence="2" key="1">
    <citation type="journal article" date="2020" name="bioRxiv">
        <title>Comparative genomics of Chlamydomonas.</title>
        <authorList>
            <person name="Craig R.J."/>
            <person name="Hasan A.R."/>
            <person name="Ness R.W."/>
            <person name="Keightley P.D."/>
        </authorList>
    </citation>
    <scope>NUCLEOTIDE SEQUENCE</scope>
    <source>
        <strain evidence="2">CCAP 11/70</strain>
    </source>
</reference>
<dbReference type="OrthoDB" id="196633at2759"/>
<evidence type="ECO:0000313" key="2">
    <source>
        <dbReference type="EMBL" id="KAG2487584.1"/>
    </source>
</evidence>
<organism evidence="2 3">
    <name type="scientific">Edaphochlamys debaryana</name>
    <dbReference type="NCBI Taxonomy" id="47281"/>
    <lineage>
        <taxon>Eukaryota</taxon>
        <taxon>Viridiplantae</taxon>
        <taxon>Chlorophyta</taxon>
        <taxon>core chlorophytes</taxon>
        <taxon>Chlorophyceae</taxon>
        <taxon>CS clade</taxon>
        <taxon>Chlamydomonadales</taxon>
        <taxon>Chlamydomonadales incertae sedis</taxon>
        <taxon>Edaphochlamys</taxon>
    </lineage>
</organism>
<dbReference type="AlphaFoldDB" id="A0A836BU64"/>
<evidence type="ECO:0000313" key="3">
    <source>
        <dbReference type="Proteomes" id="UP000612055"/>
    </source>
</evidence>
<sequence length="201" mass="21291">MASHLAAPGRALSASQAAQRRRHGFASVAASSRPCAVRCRAQATERRDALAECTPSTSCPERPSLAAGGALLAAAAVATTSGLLWPEAASALTIHTEPANALSLQTWAIHVSSVLEWVTAMGLMWRYAEVTGNPRWKGMAWGMVPALGSAMAACTWHWFYNSPDLEFLVVLQSALTVVGNCTCWWAAYRIYAAGVAEKSSA</sequence>